<feature type="signal peptide" evidence="1">
    <location>
        <begin position="1"/>
        <end position="18"/>
    </location>
</feature>
<feature type="chain" id="PRO_5037507329" evidence="1">
    <location>
        <begin position="19"/>
        <end position="178"/>
    </location>
</feature>
<evidence type="ECO:0000256" key="1">
    <source>
        <dbReference type="SAM" id="SignalP"/>
    </source>
</evidence>
<name>A0A926Y060_9BACT</name>
<gene>
    <name evidence="3" type="ORF">IC229_26435</name>
</gene>
<evidence type="ECO:0000259" key="2">
    <source>
        <dbReference type="Pfam" id="PF18962"/>
    </source>
</evidence>
<dbReference type="InterPro" id="IPR026444">
    <property type="entry name" value="Secre_tail"/>
</dbReference>
<accession>A0A926Y060</accession>
<keyword evidence="1" id="KW-0732">Signal</keyword>
<keyword evidence="4" id="KW-1185">Reference proteome</keyword>
<evidence type="ECO:0000313" key="3">
    <source>
        <dbReference type="EMBL" id="MBD2704209.1"/>
    </source>
</evidence>
<protein>
    <submittedName>
        <fullName evidence="3">T9SS type A sorting domain-containing protein</fullName>
    </submittedName>
</protein>
<comment type="caution">
    <text evidence="3">The sequence shown here is derived from an EMBL/GenBank/DDBJ whole genome shotgun (WGS) entry which is preliminary data.</text>
</comment>
<dbReference type="Pfam" id="PF18962">
    <property type="entry name" value="Por_Secre_tail"/>
    <property type="match status" value="1"/>
</dbReference>
<dbReference type="InterPro" id="IPR055015">
    <property type="entry name" value="GCX_COOH"/>
</dbReference>
<dbReference type="EMBL" id="JACWZY010000029">
    <property type="protein sequence ID" value="MBD2704209.1"/>
    <property type="molecule type" value="Genomic_DNA"/>
</dbReference>
<sequence>MKQLSLAIALLASATAFGQAPTILTKNVEANQQETEHAATYLSARNQIFERASAIYTAGGSVTLQPGFSAKAGSVFTASIAVKPVLGDEAAGQLSLIAYPNPFRAQTRVEYSLPKATQVKGVLTNLQGQVVTMPSDAKWQESGRHQVDLSGDELPAGTYIYQIQAGTEQKTIRLIKQP</sequence>
<organism evidence="3 4">
    <name type="scientific">Spirosoma profusum</name>
    <dbReference type="NCBI Taxonomy" id="2771354"/>
    <lineage>
        <taxon>Bacteria</taxon>
        <taxon>Pseudomonadati</taxon>
        <taxon>Bacteroidota</taxon>
        <taxon>Cytophagia</taxon>
        <taxon>Cytophagales</taxon>
        <taxon>Cytophagaceae</taxon>
        <taxon>Spirosoma</taxon>
    </lineage>
</organism>
<reference evidence="3" key="1">
    <citation type="submission" date="2020-09" db="EMBL/GenBank/DDBJ databases">
        <authorList>
            <person name="Kim M.K."/>
        </authorList>
    </citation>
    <scope>NUCLEOTIDE SEQUENCE</scope>
    <source>
        <strain evidence="3">BT702</strain>
    </source>
</reference>
<dbReference type="NCBIfam" id="TIGR04183">
    <property type="entry name" value="Por_Secre_tail"/>
    <property type="match status" value="1"/>
</dbReference>
<dbReference type="RefSeq" id="WP_190890605.1">
    <property type="nucleotide sequence ID" value="NZ_JACWZY010000029.1"/>
</dbReference>
<dbReference type="NCBIfam" id="NF045639">
    <property type="entry name" value="GCX_COOH"/>
    <property type="match status" value="1"/>
</dbReference>
<feature type="domain" description="Secretion system C-terminal sorting" evidence="2">
    <location>
        <begin position="99"/>
        <end position="173"/>
    </location>
</feature>
<dbReference type="Proteomes" id="UP000598820">
    <property type="component" value="Unassembled WGS sequence"/>
</dbReference>
<dbReference type="AlphaFoldDB" id="A0A926Y060"/>
<proteinExistence type="predicted"/>
<evidence type="ECO:0000313" key="4">
    <source>
        <dbReference type="Proteomes" id="UP000598820"/>
    </source>
</evidence>